<evidence type="ECO:0000259" key="1">
    <source>
        <dbReference type="PROSITE" id="PS51725"/>
    </source>
</evidence>
<sequence length="68" mass="7548">MPPSRAEAGCLRYELHRDNSDTARFVMLEEWHGAEALRQHEATPHFQALIAAIGGQAQVHVAKLTKLA</sequence>
<keyword evidence="3" id="KW-1185">Reference proteome</keyword>
<evidence type="ECO:0000313" key="3">
    <source>
        <dbReference type="Proteomes" id="UP000011682"/>
    </source>
</evidence>
<dbReference type="PANTHER" id="PTHR33336">
    <property type="entry name" value="QUINOL MONOOXYGENASE YGIN-RELATED"/>
    <property type="match status" value="1"/>
</dbReference>
<dbReference type="AlphaFoldDB" id="S9NVE8"/>
<gene>
    <name evidence="2" type="ORF">D187_007467</name>
</gene>
<dbReference type="EMBL" id="ANAH02000066">
    <property type="protein sequence ID" value="EPX56125.1"/>
    <property type="molecule type" value="Genomic_DNA"/>
</dbReference>
<organism evidence="2 3">
    <name type="scientific">Cystobacter fuscus (strain ATCC 25194 / DSM 2262 / NBRC 100088 / M29)</name>
    <dbReference type="NCBI Taxonomy" id="1242864"/>
    <lineage>
        <taxon>Bacteria</taxon>
        <taxon>Pseudomonadati</taxon>
        <taxon>Myxococcota</taxon>
        <taxon>Myxococcia</taxon>
        <taxon>Myxococcales</taxon>
        <taxon>Cystobacterineae</taxon>
        <taxon>Archangiaceae</taxon>
        <taxon>Cystobacter</taxon>
    </lineage>
</organism>
<dbReference type="eggNOG" id="COG1359">
    <property type="taxonomic scope" value="Bacteria"/>
</dbReference>
<dbReference type="InterPro" id="IPR050744">
    <property type="entry name" value="AI-2_Isomerase_LsrG"/>
</dbReference>
<dbReference type="SUPFAM" id="SSF54909">
    <property type="entry name" value="Dimeric alpha+beta barrel"/>
    <property type="match status" value="1"/>
</dbReference>
<reference evidence="2" key="1">
    <citation type="submission" date="2013-05" db="EMBL/GenBank/DDBJ databases">
        <title>Genome assembly of Cystobacter fuscus DSM 2262.</title>
        <authorList>
            <person name="Sharma G."/>
            <person name="Khatri I."/>
            <person name="Kaur C."/>
            <person name="Mayilraj S."/>
            <person name="Subramanian S."/>
        </authorList>
    </citation>
    <scope>NUCLEOTIDE SEQUENCE [LARGE SCALE GENOMIC DNA]</scope>
    <source>
        <strain evidence="2">DSM 2262</strain>
    </source>
</reference>
<feature type="domain" description="ABM" evidence="1">
    <location>
        <begin position="1"/>
        <end position="67"/>
    </location>
</feature>
<dbReference type="Gene3D" id="3.30.70.100">
    <property type="match status" value="1"/>
</dbReference>
<protein>
    <recommendedName>
        <fullName evidence="1">ABM domain-containing protein</fullName>
    </recommendedName>
</protein>
<dbReference type="InterPro" id="IPR007138">
    <property type="entry name" value="ABM_dom"/>
</dbReference>
<dbReference type="Proteomes" id="UP000011682">
    <property type="component" value="Unassembled WGS sequence"/>
</dbReference>
<dbReference type="InterPro" id="IPR011008">
    <property type="entry name" value="Dimeric_a/b-barrel"/>
</dbReference>
<name>S9NVE8_CYSF2</name>
<accession>S9NVE8</accession>
<dbReference type="GO" id="GO:0003824">
    <property type="term" value="F:catalytic activity"/>
    <property type="evidence" value="ECO:0007669"/>
    <property type="project" value="TreeGrafter"/>
</dbReference>
<dbReference type="PROSITE" id="PS51725">
    <property type="entry name" value="ABM"/>
    <property type="match status" value="1"/>
</dbReference>
<comment type="caution">
    <text evidence="2">The sequence shown here is derived from an EMBL/GenBank/DDBJ whole genome shotgun (WGS) entry which is preliminary data.</text>
</comment>
<evidence type="ECO:0000313" key="2">
    <source>
        <dbReference type="EMBL" id="EPX56125.1"/>
    </source>
</evidence>
<dbReference type="PANTHER" id="PTHR33336:SF15">
    <property type="entry name" value="ABM DOMAIN-CONTAINING PROTEIN"/>
    <property type="match status" value="1"/>
</dbReference>
<dbReference type="Pfam" id="PF03992">
    <property type="entry name" value="ABM"/>
    <property type="match status" value="1"/>
</dbReference>
<proteinExistence type="predicted"/>